<gene>
    <name evidence="1" type="ORF">GRX03_15060</name>
</gene>
<sequence length="133" mass="15419">MGTETLATGETYRMEWDSDLEAVLFTWTSFASGEQFREGANTILEYFETNDVSKLIVDTSGIEAHDDDDQDWLEDEWTPAMIDAGMEYNCVVYPESAIAQMDRDRMQDRLEALPYDALWTDSMEEAKEWMSER</sequence>
<evidence type="ECO:0000313" key="1">
    <source>
        <dbReference type="EMBL" id="MXR52917.1"/>
    </source>
</evidence>
<organism evidence="1 2">
    <name type="scientific">Halovenus carboxidivorans</name>
    <dbReference type="NCBI Taxonomy" id="2692199"/>
    <lineage>
        <taxon>Archaea</taxon>
        <taxon>Methanobacteriati</taxon>
        <taxon>Methanobacteriota</taxon>
        <taxon>Stenosarchaea group</taxon>
        <taxon>Halobacteria</taxon>
        <taxon>Halobacteriales</taxon>
        <taxon>Haloarculaceae</taxon>
        <taxon>Halovenus</taxon>
    </lineage>
</organism>
<dbReference type="EMBL" id="WUUT01000006">
    <property type="protein sequence ID" value="MXR52917.1"/>
    <property type="molecule type" value="Genomic_DNA"/>
</dbReference>
<name>A0A6B0T7J6_9EURY</name>
<protein>
    <recommendedName>
        <fullName evidence="3">STAS/SEC14 domain-containing protein</fullName>
    </recommendedName>
</protein>
<evidence type="ECO:0000313" key="2">
    <source>
        <dbReference type="Proteomes" id="UP000466535"/>
    </source>
</evidence>
<accession>A0A6B0T7J6</accession>
<dbReference type="AlphaFoldDB" id="A0A6B0T7J6"/>
<proteinExistence type="predicted"/>
<reference evidence="1 2" key="1">
    <citation type="submission" date="2019-12" db="EMBL/GenBank/DDBJ databases">
        <title>Isolation and characterization of three novel carbon monoxide-oxidizing members of Halobacteria from salione crusts and soils.</title>
        <authorList>
            <person name="Myers M.R."/>
            <person name="King G.M."/>
        </authorList>
    </citation>
    <scope>NUCLEOTIDE SEQUENCE [LARGE SCALE GENOMIC DNA]</scope>
    <source>
        <strain evidence="1 2">WSH3</strain>
    </source>
</reference>
<keyword evidence="2" id="KW-1185">Reference proteome</keyword>
<dbReference type="OrthoDB" id="320547at2157"/>
<comment type="caution">
    <text evidence="1">The sequence shown here is derived from an EMBL/GenBank/DDBJ whole genome shotgun (WGS) entry which is preliminary data.</text>
</comment>
<dbReference type="RefSeq" id="WP_159765043.1">
    <property type="nucleotide sequence ID" value="NZ_WUUT01000006.1"/>
</dbReference>
<dbReference type="Proteomes" id="UP000466535">
    <property type="component" value="Unassembled WGS sequence"/>
</dbReference>
<evidence type="ECO:0008006" key="3">
    <source>
        <dbReference type="Google" id="ProtNLM"/>
    </source>
</evidence>